<evidence type="ECO:0000256" key="2">
    <source>
        <dbReference type="ARBA" id="ARBA00022980"/>
    </source>
</evidence>
<evidence type="ECO:0000259" key="7">
    <source>
        <dbReference type="PROSITE" id="PS50881"/>
    </source>
</evidence>
<accession>A0A1E4TAG2</accession>
<dbReference type="AlphaFoldDB" id="A0A1E4TAG2"/>
<dbReference type="GO" id="GO:0005840">
    <property type="term" value="C:ribosome"/>
    <property type="evidence" value="ECO:0007669"/>
    <property type="project" value="UniProtKB-KW"/>
</dbReference>
<dbReference type="Gene3D" id="3.30.230.10">
    <property type="match status" value="1"/>
</dbReference>
<gene>
    <name evidence="8" type="ORF">CANCADRAFT_32228</name>
</gene>
<dbReference type="FunFam" id="3.30.230.10:FF:000002">
    <property type="entry name" value="30S ribosomal protein S5"/>
    <property type="match status" value="1"/>
</dbReference>
<dbReference type="InterPro" id="IPR013810">
    <property type="entry name" value="Ribosomal_uS5_N"/>
</dbReference>
<dbReference type="GO" id="GO:0005737">
    <property type="term" value="C:cytoplasm"/>
    <property type="evidence" value="ECO:0007669"/>
    <property type="project" value="UniProtKB-ARBA"/>
</dbReference>
<proteinExistence type="inferred from homology"/>
<evidence type="ECO:0000256" key="5">
    <source>
        <dbReference type="RuleBase" id="RU003823"/>
    </source>
</evidence>
<dbReference type="PANTHER" id="PTHR48277">
    <property type="entry name" value="MITOCHONDRIAL RIBOSOMAL PROTEIN S5"/>
    <property type="match status" value="1"/>
</dbReference>
<keyword evidence="3 4" id="KW-0687">Ribonucleoprotein</keyword>
<dbReference type="InterPro" id="IPR000851">
    <property type="entry name" value="Ribosomal_uS5"/>
</dbReference>
<dbReference type="OrthoDB" id="309483at2759"/>
<keyword evidence="2 4" id="KW-0689">Ribosomal protein</keyword>
<dbReference type="Pfam" id="PF03719">
    <property type="entry name" value="Ribosomal_S5_C"/>
    <property type="match status" value="1"/>
</dbReference>
<dbReference type="GO" id="GO:0006412">
    <property type="term" value="P:translation"/>
    <property type="evidence" value="ECO:0007669"/>
    <property type="project" value="InterPro"/>
</dbReference>
<sequence length="347" mass="40139">MFSSSRLLRNQRVFRIGMRFNSELVGPIKHDTKTEKDRRREHIEKLMKYYPIELVNSILKAEREIDPVDYARARPQKRNQFGPIYKDDFATYDPVYDFARGEWTTFPKPRQPMPQHVVYSNLNEFKVQSKEEQDPFLRPGEEFKGTPYVTQPAKEGTTMGATEQTREGEIARIAGIEPYAVNNMFTEYIFMRFVSNQTRLGKKHSLNCLCVAGDQNGMMSLGYGRHPYDSLQVRQLARMNAIRGLRYVPRYEERTLYSPVRVKYHGVRLELFPAPLGYGLRVNHVVHGICRAAGLKDVSGRVFGSRNKMNVAKAAFLALTEHQVLPEDIARGRGKRITDVSERYFGF</sequence>
<dbReference type="PROSITE" id="PS50881">
    <property type="entry name" value="S5_DSRBD"/>
    <property type="match status" value="1"/>
</dbReference>
<name>A0A1E4TAG2_9ASCO</name>
<dbReference type="InterPro" id="IPR014721">
    <property type="entry name" value="Ribsml_uS5_D2-typ_fold_subgr"/>
</dbReference>
<dbReference type="SUPFAM" id="SSF54211">
    <property type="entry name" value="Ribosomal protein S5 domain 2-like"/>
    <property type="match status" value="1"/>
</dbReference>
<evidence type="ECO:0000256" key="6">
    <source>
        <dbReference type="SAM" id="MobiDB-lite"/>
    </source>
</evidence>
<reference evidence="9" key="1">
    <citation type="submission" date="2016-02" db="EMBL/GenBank/DDBJ databases">
        <title>Comparative genomics of biotechnologically important yeasts.</title>
        <authorList>
            <consortium name="DOE Joint Genome Institute"/>
            <person name="Riley R."/>
            <person name="Haridas S."/>
            <person name="Wolfe K.H."/>
            <person name="Lopes M.R."/>
            <person name="Hittinger C.T."/>
            <person name="Goker M."/>
            <person name="Salamov A."/>
            <person name="Wisecaver J."/>
            <person name="Long T.M."/>
            <person name="Aerts A.L."/>
            <person name="Barry K."/>
            <person name="Choi C."/>
            <person name="Clum A."/>
            <person name="Coughlan A.Y."/>
            <person name="Deshpande S."/>
            <person name="Douglass A.P."/>
            <person name="Hanson S.J."/>
            <person name="Klenk H.-P."/>
            <person name="Labutti K."/>
            <person name="Lapidus A."/>
            <person name="Lindquist E."/>
            <person name="Lipzen A."/>
            <person name="Meier-Kolthoff J.P."/>
            <person name="Ohm R.A."/>
            <person name="Otillar R.P."/>
            <person name="Pangilinan J."/>
            <person name="Peng Y."/>
            <person name="Rokas A."/>
            <person name="Rosa C.A."/>
            <person name="Scheuner C."/>
            <person name="Sibirny A.A."/>
            <person name="Slot J.C."/>
            <person name="Stielow J.B."/>
            <person name="Sun H."/>
            <person name="Kurtzman C.P."/>
            <person name="Blackwell M."/>
            <person name="Jeffries T.W."/>
            <person name="Grigoriev I.V."/>
        </authorList>
    </citation>
    <scope>NUCLEOTIDE SEQUENCE [LARGE SCALE GENOMIC DNA]</scope>
    <source>
        <strain evidence="9">NRRL Y-17796</strain>
    </source>
</reference>
<evidence type="ECO:0000313" key="8">
    <source>
        <dbReference type="EMBL" id="ODV88711.1"/>
    </source>
</evidence>
<dbReference type="Pfam" id="PF00333">
    <property type="entry name" value="Ribosomal_S5"/>
    <property type="match status" value="1"/>
</dbReference>
<evidence type="ECO:0000313" key="9">
    <source>
        <dbReference type="Proteomes" id="UP000095023"/>
    </source>
</evidence>
<organism evidence="8 9">
    <name type="scientific">Tortispora caseinolytica NRRL Y-17796</name>
    <dbReference type="NCBI Taxonomy" id="767744"/>
    <lineage>
        <taxon>Eukaryota</taxon>
        <taxon>Fungi</taxon>
        <taxon>Dikarya</taxon>
        <taxon>Ascomycota</taxon>
        <taxon>Saccharomycotina</taxon>
        <taxon>Trigonopsidomycetes</taxon>
        <taxon>Trigonopsidales</taxon>
        <taxon>Trigonopsidaceae</taxon>
        <taxon>Tortispora</taxon>
    </lineage>
</organism>
<dbReference type="EMBL" id="KV453843">
    <property type="protein sequence ID" value="ODV88711.1"/>
    <property type="molecule type" value="Genomic_DNA"/>
</dbReference>
<feature type="region of interest" description="Disordered" evidence="6">
    <location>
        <begin position="137"/>
        <end position="164"/>
    </location>
</feature>
<evidence type="ECO:0000256" key="4">
    <source>
        <dbReference type="PROSITE-ProRule" id="PRU00268"/>
    </source>
</evidence>
<dbReference type="GO" id="GO:0003723">
    <property type="term" value="F:RNA binding"/>
    <property type="evidence" value="ECO:0007669"/>
    <property type="project" value="InterPro"/>
</dbReference>
<dbReference type="GO" id="GO:0003735">
    <property type="term" value="F:structural constituent of ribosome"/>
    <property type="evidence" value="ECO:0007669"/>
    <property type="project" value="UniProtKB-UniRule"/>
</dbReference>
<dbReference type="Gene3D" id="3.30.160.20">
    <property type="match status" value="1"/>
</dbReference>
<dbReference type="InterPro" id="IPR020568">
    <property type="entry name" value="Ribosomal_Su5_D2-typ_SF"/>
</dbReference>
<feature type="domain" description="S5 DRBM" evidence="7">
    <location>
        <begin position="184"/>
        <end position="248"/>
    </location>
</feature>
<dbReference type="Proteomes" id="UP000095023">
    <property type="component" value="Unassembled WGS sequence"/>
</dbReference>
<dbReference type="SUPFAM" id="SSF54768">
    <property type="entry name" value="dsRNA-binding domain-like"/>
    <property type="match status" value="1"/>
</dbReference>
<dbReference type="PANTHER" id="PTHR48277:SF1">
    <property type="entry name" value="MITOCHONDRIAL RIBOSOMAL PROTEIN S5"/>
    <property type="match status" value="1"/>
</dbReference>
<dbReference type="GO" id="GO:1990904">
    <property type="term" value="C:ribonucleoprotein complex"/>
    <property type="evidence" value="ECO:0007669"/>
    <property type="project" value="UniProtKB-UniRule"/>
</dbReference>
<dbReference type="InterPro" id="IPR005324">
    <property type="entry name" value="Ribosomal_uS5_C"/>
</dbReference>
<protein>
    <recommendedName>
        <fullName evidence="7">S5 DRBM domain-containing protein</fullName>
    </recommendedName>
</protein>
<evidence type="ECO:0000256" key="3">
    <source>
        <dbReference type="ARBA" id="ARBA00023274"/>
    </source>
</evidence>
<keyword evidence="9" id="KW-1185">Reference proteome</keyword>
<comment type="similarity">
    <text evidence="1 5">Belongs to the universal ribosomal protein uS5 family.</text>
</comment>
<evidence type="ECO:0000256" key="1">
    <source>
        <dbReference type="ARBA" id="ARBA00008945"/>
    </source>
</evidence>